<dbReference type="STRING" id="655015.B1812_08520"/>
<reference evidence="4 5" key="1">
    <citation type="submission" date="2017-02" db="EMBL/GenBank/DDBJ databases">
        <authorList>
            <person name="Peterson S.W."/>
        </authorList>
    </citation>
    <scope>NUCLEOTIDE SEQUENCE [LARGE SCALE GENOMIC DNA]</scope>
    <source>
        <strain evidence="4 5">S285</strain>
    </source>
</reference>
<evidence type="ECO:0000259" key="3">
    <source>
        <dbReference type="Pfam" id="PF00501"/>
    </source>
</evidence>
<feature type="domain" description="AMP-dependent synthetase/ligase" evidence="3">
    <location>
        <begin position="38"/>
        <end position="336"/>
    </location>
</feature>
<dbReference type="OrthoDB" id="9803968at2"/>
<dbReference type="PANTHER" id="PTHR43201:SF5">
    <property type="entry name" value="MEDIUM-CHAIN ACYL-COA LIGASE ACSF2, MITOCHONDRIAL"/>
    <property type="match status" value="1"/>
</dbReference>
<protein>
    <recommendedName>
        <fullName evidence="3">AMP-dependent synthetase/ligase domain-containing protein</fullName>
    </recommendedName>
</protein>
<dbReference type="InterPro" id="IPR042099">
    <property type="entry name" value="ANL_N_sf"/>
</dbReference>
<dbReference type="GO" id="GO:0031956">
    <property type="term" value="F:medium-chain fatty acid-CoA ligase activity"/>
    <property type="evidence" value="ECO:0007669"/>
    <property type="project" value="TreeGrafter"/>
</dbReference>
<dbReference type="Pfam" id="PF23562">
    <property type="entry name" value="AMP-binding_C_3"/>
    <property type="match status" value="1"/>
</dbReference>
<dbReference type="Gene3D" id="3.30.300.30">
    <property type="match status" value="1"/>
</dbReference>
<evidence type="ECO:0000313" key="5">
    <source>
        <dbReference type="Proteomes" id="UP000193978"/>
    </source>
</evidence>
<dbReference type="PROSITE" id="PS00455">
    <property type="entry name" value="AMP_BINDING"/>
    <property type="match status" value="1"/>
</dbReference>
<evidence type="ECO:0000313" key="4">
    <source>
        <dbReference type="EMBL" id="ARN81115.1"/>
    </source>
</evidence>
<keyword evidence="5" id="KW-1185">Reference proteome</keyword>
<name>A0A1W6MU65_9HYPH</name>
<dbReference type="InterPro" id="IPR000873">
    <property type="entry name" value="AMP-dep_synth/lig_dom"/>
</dbReference>
<dbReference type="InterPro" id="IPR020845">
    <property type="entry name" value="AMP-binding_CS"/>
</dbReference>
<keyword evidence="2" id="KW-0436">Ligase</keyword>
<evidence type="ECO:0000256" key="2">
    <source>
        <dbReference type="ARBA" id="ARBA00022598"/>
    </source>
</evidence>
<gene>
    <name evidence="4" type="ORF">B1812_08520</name>
</gene>
<dbReference type="Pfam" id="PF00501">
    <property type="entry name" value="AMP-binding"/>
    <property type="match status" value="1"/>
</dbReference>
<comment type="similarity">
    <text evidence="1">Belongs to the ATP-dependent AMP-binding enzyme family.</text>
</comment>
<sequence length="484" mass="50959">MREVYDALRRHASSDGTRLIFSDSAKRLSREQLLLGVGALLQRLPASAQTIGILAPNGVDWAAAQFAGVAGGKTIVPLPLFFSAEQLGHIIRDAGVELILCSEELRSAASGWGIATESIIGDLSAEPAEFVGGFRQIIYTSGSTGHPKGVRLDASQLGWSAQAVAEASQARETDSFLSILPLPLLLETISAIFLPLLVGGRAHFAAESARIFAGGGQLDLVALFEEARPSCTVLAPQLLGLWVQQLSGAGRRAPQSLRFVAVGGASTPAPLIESAWNVGIPVYEGYGLSECCSVVTLNRPGEIKKGSVGRPLRGLELSIDDGEIVVKGPSVMEGYLGGLNPGGIWRTGDLGSLDEAGYLTVFGRKDNLIVTSLGRNVSPEWIETMLLADRRIGLCVVCGHGEAHLTALVVPSAAGAEWFAETGHDEWLALIAQCCAGAPSYAVPQAMVVMPPHELARQGLVTGNGRFRRQEAAAFLKESRGAVA</sequence>
<dbReference type="KEGG" id="mbry:B1812_08520"/>
<dbReference type="SUPFAM" id="SSF56801">
    <property type="entry name" value="Acetyl-CoA synthetase-like"/>
    <property type="match status" value="1"/>
</dbReference>
<dbReference type="Proteomes" id="UP000193978">
    <property type="component" value="Chromosome"/>
</dbReference>
<proteinExistence type="inferred from homology"/>
<dbReference type="GO" id="GO:0006631">
    <property type="term" value="P:fatty acid metabolic process"/>
    <property type="evidence" value="ECO:0007669"/>
    <property type="project" value="TreeGrafter"/>
</dbReference>
<dbReference type="RefSeq" id="WP_085771203.1">
    <property type="nucleotide sequence ID" value="NZ_AP027149.1"/>
</dbReference>
<dbReference type="PANTHER" id="PTHR43201">
    <property type="entry name" value="ACYL-COA SYNTHETASE"/>
    <property type="match status" value="1"/>
</dbReference>
<dbReference type="EMBL" id="CP019948">
    <property type="protein sequence ID" value="ARN81115.1"/>
    <property type="molecule type" value="Genomic_DNA"/>
</dbReference>
<dbReference type="InterPro" id="IPR045851">
    <property type="entry name" value="AMP-bd_C_sf"/>
</dbReference>
<dbReference type="AlphaFoldDB" id="A0A1W6MU65"/>
<dbReference type="Gene3D" id="3.40.50.12780">
    <property type="entry name" value="N-terminal domain of ligase-like"/>
    <property type="match status" value="1"/>
</dbReference>
<accession>A0A1W6MU65</accession>
<organism evidence="4 5">
    <name type="scientific">Methylocystis bryophila</name>
    <dbReference type="NCBI Taxonomy" id="655015"/>
    <lineage>
        <taxon>Bacteria</taxon>
        <taxon>Pseudomonadati</taxon>
        <taxon>Pseudomonadota</taxon>
        <taxon>Alphaproteobacteria</taxon>
        <taxon>Hyphomicrobiales</taxon>
        <taxon>Methylocystaceae</taxon>
        <taxon>Methylocystis</taxon>
    </lineage>
</organism>
<evidence type="ECO:0000256" key="1">
    <source>
        <dbReference type="ARBA" id="ARBA00006432"/>
    </source>
</evidence>